<evidence type="ECO:0000256" key="3">
    <source>
        <dbReference type="ARBA" id="ARBA00023157"/>
    </source>
</evidence>
<dbReference type="AlphaFoldDB" id="A0A418NHX9"/>
<dbReference type="PANTHER" id="PTHR42852">
    <property type="entry name" value="THIOL:DISULFIDE INTERCHANGE PROTEIN DSBE"/>
    <property type="match status" value="1"/>
</dbReference>
<reference evidence="6 7" key="1">
    <citation type="submission" date="2018-08" db="EMBL/GenBank/DDBJ databases">
        <title>Altererythrobacter sp.Ery1 and Ery12, the genome sequencing of novel strains in genus Alterythrobacter.</title>
        <authorList>
            <person name="Cheng H."/>
            <person name="Wu Y.-H."/>
            <person name="Fang C."/>
            <person name="Xu X.-W."/>
        </authorList>
    </citation>
    <scope>NUCLEOTIDE SEQUENCE [LARGE SCALE GENOMIC DNA]</scope>
    <source>
        <strain evidence="6 7">Ery1</strain>
    </source>
</reference>
<comment type="caution">
    <text evidence="6">The sequence shown here is derived from an EMBL/GenBank/DDBJ whole genome shotgun (WGS) entry which is preliminary data.</text>
</comment>
<dbReference type="InterPro" id="IPR050553">
    <property type="entry name" value="Thioredoxin_ResA/DsbE_sf"/>
</dbReference>
<dbReference type="EMBL" id="QXFK01000016">
    <property type="protein sequence ID" value="RIV78261.1"/>
    <property type="molecule type" value="Genomic_DNA"/>
</dbReference>
<dbReference type="GO" id="GO:0016209">
    <property type="term" value="F:antioxidant activity"/>
    <property type="evidence" value="ECO:0007669"/>
    <property type="project" value="InterPro"/>
</dbReference>
<accession>A0A418NHX9</accession>
<dbReference type="CDD" id="cd02966">
    <property type="entry name" value="TlpA_like_family"/>
    <property type="match status" value="1"/>
</dbReference>
<evidence type="ECO:0000313" key="6">
    <source>
        <dbReference type="EMBL" id="RIV78261.1"/>
    </source>
</evidence>
<name>A0A418NHX9_9SPHN</name>
<dbReference type="PROSITE" id="PS00194">
    <property type="entry name" value="THIOREDOXIN_1"/>
    <property type="match status" value="1"/>
</dbReference>
<evidence type="ECO:0000256" key="4">
    <source>
        <dbReference type="ARBA" id="ARBA00023284"/>
    </source>
</evidence>
<organism evidence="6 7">
    <name type="scientific">Pelagerythrobacter aerophilus</name>
    <dbReference type="NCBI Taxonomy" id="2306995"/>
    <lineage>
        <taxon>Bacteria</taxon>
        <taxon>Pseudomonadati</taxon>
        <taxon>Pseudomonadota</taxon>
        <taxon>Alphaproteobacteria</taxon>
        <taxon>Sphingomonadales</taxon>
        <taxon>Erythrobacteraceae</taxon>
        <taxon>Pelagerythrobacter</taxon>
    </lineage>
</organism>
<dbReference type="GO" id="GO:0015036">
    <property type="term" value="F:disulfide oxidoreductase activity"/>
    <property type="evidence" value="ECO:0007669"/>
    <property type="project" value="UniProtKB-ARBA"/>
</dbReference>
<sequence length="211" mass="22661">MIALGPLANLPPHIALEPPLSPSLSSRFSLTIIALALVVAGCDRQAPEEAQGEAALAADKADLSSVIDRSRAGDLMPAMTVSDPAGNQLNLAAAQGTPVLLNLWATWCAPCVKELPQLDDLAGEYGDSLRVITVSQDMGGAEKVEPFFTQMQFEHLEPWMEPDLELGFALESQSLPTTVLYDASGREVWRVVGEYDWSSAEVREAIAEATR</sequence>
<gene>
    <name evidence="6" type="ORF">D2V04_09535</name>
</gene>
<feature type="domain" description="Thioredoxin" evidence="5">
    <location>
        <begin position="70"/>
        <end position="211"/>
    </location>
</feature>
<dbReference type="InterPro" id="IPR017937">
    <property type="entry name" value="Thioredoxin_CS"/>
</dbReference>
<comment type="subcellular location">
    <subcellularLocation>
        <location evidence="1">Cell envelope</location>
    </subcellularLocation>
</comment>
<keyword evidence="2" id="KW-0201">Cytochrome c-type biogenesis</keyword>
<protein>
    <submittedName>
        <fullName evidence="6">TlpA family protein disulfide reductase</fullName>
    </submittedName>
</protein>
<dbReference type="Gene3D" id="3.40.30.10">
    <property type="entry name" value="Glutaredoxin"/>
    <property type="match status" value="1"/>
</dbReference>
<dbReference type="PROSITE" id="PS51352">
    <property type="entry name" value="THIOREDOXIN_2"/>
    <property type="match status" value="1"/>
</dbReference>
<dbReference type="Proteomes" id="UP000285092">
    <property type="component" value="Unassembled WGS sequence"/>
</dbReference>
<evidence type="ECO:0000256" key="1">
    <source>
        <dbReference type="ARBA" id="ARBA00004196"/>
    </source>
</evidence>
<dbReference type="GO" id="GO:0017004">
    <property type="term" value="P:cytochrome complex assembly"/>
    <property type="evidence" value="ECO:0007669"/>
    <property type="project" value="UniProtKB-KW"/>
</dbReference>
<keyword evidence="7" id="KW-1185">Reference proteome</keyword>
<proteinExistence type="predicted"/>
<dbReference type="GO" id="GO:0030313">
    <property type="term" value="C:cell envelope"/>
    <property type="evidence" value="ECO:0007669"/>
    <property type="project" value="UniProtKB-SubCell"/>
</dbReference>
<keyword evidence="3" id="KW-1015">Disulfide bond</keyword>
<dbReference type="InterPro" id="IPR000866">
    <property type="entry name" value="AhpC/TSA"/>
</dbReference>
<evidence type="ECO:0000256" key="2">
    <source>
        <dbReference type="ARBA" id="ARBA00022748"/>
    </source>
</evidence>
<evidence type="ECO:0000313" key="7">
    <source>
        <dbReference type="Proteomes" id="UP000285092"/>
    </source>
</evidence>
<keyword evidence="4" id="KW-0676">Redox-active center</keyword>
<dbReference type="PANTHER" id="PTHR42852:SF6">
    <property type="entry name" value="THIOL:DISULFIDE INTERCHANGE PROTEIN DSBE"/>
    <property type="match status" value="1"/>
</dbReference>
<evidence type="ECO:0000259" key="5">
    <source>
        <dbReference type="PROSITE" id="PS51352"/>
    </source>
</evidence>
<dbReference type="OrthoDB" id="9799347at2"/>
<dbReference type="InterPro" id="IPR036249">
    <property type="entry name" value="Thioredoxin-like_sf"/>
</dbReference>
<dbReference type="InterPro" id="IPR013766">
    <property type="entry name" value="Thioredoxin_domain"/>
</dbReference>
<dbReference type="Pfam" id="PF00578">
    <property type="entry name" value="AhpC-TSA"/>
    <property type="match status" value="1"/>
</dbReference>
<dbReference type="SUPFAM" id="SSF52833">
    <property type="entry name" value="Thioredoxin-like"/>
    <property type="match status" value="1"/>
</dbReference>